<evidence type="ECO:0000259" key="12">
    <source>
        <dbReference type="PROSITE" id="PS50111"/>
    </source>
</evidence>
<dbReference type="AlphaFoldDB" id="A0A3M4XYL0"/>
<keyword evidence="3" id="KW-0488">Methylation</keyword>
<evidence type="ECO:0000313" key="15">
    <source>
        <dbReference type="Proteomes" id="UP000268004"/>
    </source>
</evidence>
<evidence type="ECO:0000259" key="13">
    <source>
        <dbReference type="PROSITE" id="PS50885"/>
    </source>
</evidence>
<dbReference type="PROSITE" id="PS50885">
    <property type="entry name" value="HAMP"/>
    <property type="match status" value="1"/>
</dbReference>
<feature type="transmembrane region" description="Helical" evidence="11">
    <location>
        <begin position="191"/>
        <end position="213"/>
    </location>
</feature>
<evidence type="ECO:0000256" key="1">
    <source>
        <dbReference type="ARBA" id="ARBA00004651"/>
    </source>
</evidence>
<reference evidence="14 15" key="1">
    <citation type="submission" date="2018-08" db="EMBL/GenBank/DDBJ databases">
        <title>Recombination of ecologically and evolutionarily significant loci maintains genetic cohesion in the Pseudomonas syringae species complex.</title>
        <authorList>
            <person name="Dillon M."/>
            <person name="Thakur S."/>
            <person name="Almeida R.N.D."/>
            <person name="Weir B.S."/>
            <person name="Guttman D.S."/>
        </authorList>
    </citation>
    <scope>NUCLEOTIDE SEQUENCE [LARGE SCALE GENOMIC DNA]</scope>
    <source>
        <strain evidence="14 15">ICMP 4996</strain>
    </source>
</reference>
<dbReference type="Pfam" id="PF00015">
    <property type="entry name" value="MCPsignal"/>
    <property type="match status" value="1"/>
</dbReference>
<comment type="caution">
    <text evidence="14">The sequence shown here is derived from an EMBL/GenBank/DDBJ whole genome shotgun (WGS) entry which is preliminary data.</text>
</comment>
<gene>
    <name evidence="14" type="ORF">ALP78_02841</name>
</gene>
<keyword evidence="2" id="KW-1003">Cell membrane</keyword>
<evidence type="ECO:0000256" key="10">
    <source>
        <dbReference type="PROSITE-ProRule" id="PRU00284"/>
    </source>
</evidence>
<dbReference type="Pfam" id="PF00672">
    <property type="entry name" value="HAMP"/>
    <property type="match status" value="1"/>
</dbReference>
<dbReference type="PROSITE" id="PS50111">
    <property type="entry name" value="CHEMOTAXIS_TRANSDUC_2"/>
    <property type="match status" value="1"/>
</dbReference>
<dbReference type="EMBL" id="RBSD01000181">
    <property type="protein sequence ID" value="RMR81614.1"/>
    <property type="molecule type" value="Genomic_DNA"/>
</dbReference>
<protein>
    <submittedName>
        <fullName evidence="14">Methyl-accepting chemotaxis protein</fullName>
    </submittedName>
</protein>
<dbReference type="SMART" id="SM00283">
    <property type="entry name" value="MA"/>
    <property type="match status" value="1"/>
</dbReference>
<dbReference type="InterPro" id="IPR004089">
    <property type="entry name" value="MCPsignal_dom"/>
</dbReference>
<proteinExistence type="inferred from homology"/>
<dbReference type="GO" id="GO:0004888">
    <property type="term" value="F:transmembrane signaling receptor activity"/>
    <property type="evidence" value="ECO:0007669"/>
    <property type="project" value="InterPro"/>
</dbReference>
<dbReference type="InterPro" id="IPR003660">
    <property type="entry name" value="HAMP_dom"/>
</dbReference>
<evidence type="ECO:0000256" key="4">
    <source>
        <dbReference type="ARBA" id="ARBA00022500"/>
    </source>
</evidence>
<accession>A0A3M4XYL0</accession>
<dbReference type="Proteomes" id="UP000268004">
    <property type="component" value="Unassembled WGS sequence"/>
</dbReference>
<keyword evidence="7 11" id="KW-0472">Membrane</keyword>
<comment type="similarity">
    <text evidence="9">Belongs to the methyl-accepting chemotaxis (MCP) protein family.</text>
</comment>
<dbReference type="CDD" id="cd11386">
    <property type="entry name" value="MCP_signal"/>
    <property type="match status" value="1"/>
</dbReference>
<dbReference type="Gene3D" id="1.10.287.950">
    <property type="entry name" value="Methyl-accepting chemotaxis protein"/>
    <property type="match status" value="1"/>
</dbReference>
<dbReference type="CDD" id="cd06225">
    <property type="entry name" value="HAMP"/>
    <property type="match status" value="1"/>
</dbReference>
<evidence type="ECO:0000256" key="5">
    <source>
        <dbReference type="ARBA" id="ARBA00022692"/>
    </source>
</evidence>
<evidence type="ECO:0000313" key="14">
    <source>
        <dbReference type="EMBL" id="RMR81614.1"/>
    </source>
</evidence>
<evidence type="ECO:0000256" key="11">
    <source>
        <dbReference type="SAM" id="Phobius"/>
    </source>
</evidence>
<sequence>MRNLKVSARAALSFMFIALLLVALGGISVWKMGDIRETARDLEDDALASVVVADRINASMLRLRLEVRRMLSQTDPQDMATTTSTIATLSEELKKQIKLYVPFVSGENANPKEVQLFAVVSENTDKMLVAFDEVTSLIRRHTPTEALAYLSSNVTPVTRVLDGAVTGLVQLNIDEAANSGKESEASYQSGLTFVLFIIAAATLATIVLAVLFTKSIVTPLRDMLRVNDTIAKGDLRSVITVTGKDEFSDLMRSTQVMQNNLRDTIRLIGDSSTQLASAAEEMNAVTEESSRGLLRQNNEIDQAATAVNQMTAAVDEVARNAAAASDAAKASDQSTRTGAARVTSTVDAIEKLSKTVQNTSADVERLAVQSKDISKVLEVIRTIAEQTNLLALNAAIEAARAGEQGRGFAVVADEVRALAHRTQTSTQEIEKMIGDILTGTAQATKAMSESCDQTDGTLTIAHEAGAALTLIAKAINEINEMNLMIATASEQQAQVARSVDGNLMSIRDLSIQSATGANQTAAASSELSVLAADMNKLVARFSL</sequence>
<dbReference type="PRINTS" id="PR00260">
    <property type="entry name" value="CHEMTRNSDUCR"/>
</dbReference>
<dbReference type="FunFam" id="1.10.287.950:FF:000001">
    <property type="entry name" value="Methyl-accepting chemotaxis sensory transducer"/>
    <property type="match status" value="1"/>
</dbReference>
<feature type="domain" description="Methyl-accepting transducer" evidence="12">
    <location>
        <begin position="271"/>
        <end position="507"/>
    </location>
</feature>
<evidence type="ECO:0000256" key="2">
    <source>
        <dbReference type="ARBA" id="ARBA00022475"/>
    </source>
</evidence>
<dbReference type="GO" id="GO:0005886">
    <property type="term" value="C:plasma membrane"/>
    <property type="evidence" value="ECO:0007669"/>
    <property type="project" value="UniProtKB-SubCell"/>
</dbReference>
<dbReference type="PANTHER" id="PTHR32089:SF120">
    <property type="entry name" value="METHYL-ACCEPTING CHEMOTAXIS PROTEIN TLPQ"/>
    <property type="match status" value="1"/>
</dbReference>
<dbReference type="RefSeq" id="WP_122336237.1">
    <property type="nucleotide sequence ID" value="NZ_RBSD01000181.1"/>
</dbReference>
<evidence type="ECO:0000256" key="6">
    <source>
        <dbReference type="ARBA" id="ARBA00022989"/>
    </source>
</evidence>
<dbReference type="InterPro" id="IPR004090">
    <property type="entry name" value="Chemotax_Me-accpt_rcpt"/>
</dbReference>
<evidence type="ECO:0000256" key="9">
    <source>
        <dbReference type="ARBA" id="ARBA00029447"/>
    </source>
</evidence>
<dbReference type="SMART" id="SM00304">
    <property type="entry name" value="HAMP"/>
    <property type="match status" value="2"/>
</dbReference>
<organism evidence="14 15">
    <name type="scientific">Pseudomonas coronafaciens pv. striafaciens</name>
    <dbReference type="NCBI Taxonomy" id="235276"/>
    <lineage>
        <taxon>Bacteria</taxon>
        <taxon>Pseudomonadati</taxon>
        <taxon>Pseudomonadota</taxon>
        <taxon>Gammaproteobacteria</taxon>
        <taxon>Pseudomonadales</taxon>
        <taxon>Pseudomonadaceae</taxon>
        <taxon>Pseudomonas</taxon>
        <taxon>Pseudomonas coronafaciens</taxon>
    </lineage>
</organism>
<dbReference type="GO" id="GO:0007165">
    <property type="term" value="P:signal transduction"/>
    <property type="evidence" value="ECO:0007669"/>
    <property type="project" value="UniProtKB-KW"/>
</dbReference>
<keyword evidence="4" id="KW-0145">Chemotaxis</keyword>
<keyword evidence="6 11" id="KW-1133">Transmembrane helix</keyword>
<dbReference type="Pfam" id="PF12729">
    <property type="entry name" value="4HB_MCP_1"/>
    <property type="match status" value="1"/>
</dbReference>
<dbReference type="GO" id="GO:0006935">
    <property type="term" value="P:chemotaxis"/>
    <property type="evidence" value="ECO:0007669"/>
    <property type="project" value="UniProtKB-KW"/>
</dbReference>
<dbReference type="InterPro" id="IPR024478">
    <property type="entry name" value="HlyB_4HB_MCP"/>
</dbReference>
<keyword evidence="8 10" id="KW-0807">Transducer</keyword>
<comment type="subcellular location">
    <subcellularLocation>
        <location evidence="1">Cell membrane</location>
        <topology evidence="1">Multi-pass membrane protein</topology>
    </subcellularLocation>
</comment>
<name>A0A3M4XYL0_9PSED</name>
<keyword evidence="5 11" id="KW-0812">Transmembrane</keyword>
<dbReference type="PANTHER" id="PTHR32089">
    <property type="entry name" value="METHYL-ACCEPTING CHEMOTAXIS PROTEIN MCPB"/>
    <property type="match status" value="1"/>
</dbReference>
<evidence type="ECO:0000256" key="7">
    <source>
        <dbReference type="ARBA" id="ARBA00023136"/>
    </source>
</evidence>
<feature type="domain" description="HAMP" evidence="13">
    <location>
        <begin position="214"/>
        <end position="266"/>
    </location>
</feature>
<evidence type="ECO:0000256" key="3">
    <source>
        <dbReference type="ARBA" id="ARBA00022481"/>
    </source>
</evidence>
<dbReference type="SUPFAM" id="SSF58104">
    <property type="entry name" value="Methyl-accepting chemotaxis protein (MCP) signaling domain"/>
    <property type="match status" value="1"/>
</dbReference>
<evidence type="ECO:0000256" key="8">
    <source>
        <dbReference type="ARBA" id="ARBA00023224"/>
    </source>
</evidence>